<dbReference type="RefSeq" id="WP_091749357.1">
    <property type="nucleotide sequence ID" value="NZ_FODY01000021.1"/>
</dbReference>
<name>A0A1H8X871_9FIRM</name>
<protein>
    <submittedName>
        <fullName evidence="2">Branched-chain amino acid transport protein AzlD</fullName>
    </submittedName>
</protein>
<organism evidence="2 3">
    <name type="scientific">Propionispora vibrioides</name>
    <dbReference type="NCBI Taxonomy" id="112903"/>
    <lineage>
        <taxon>Bacteria</taxon>
        <taxon>Bacillati</taxon>
        <taxon>Bacillota</taxon>
        <taxon>Negativicutes</taxon>
        <taxon>Selenomonadales</taxon>
        <taxon>Sporomusaceae</taxon>
        <taxon>Propionispora</taxon>
    </lineage>
</organism>
<keyword evidence="1" id="KW-0472">Membrane</keyword>
<evidence type="ECO:0000313" key="3">
    <source>
        <dbReference type="Proteomes" id="UP000198847"/>
    </source>
</evidence>
<dbReference type="EMBL" id="FODY01000021">
    <property type="protein sequence ID" value="SEP36130.1"/>
    <property type="molecule type" value="Genomic_DNA"/>
</dbReference>
<keyword evidence="1" id="KW-1133">Transmembrane helix</keyword>
<feature type="transmembrane region" description="Helical" evidence="1">
    <location>
        <begin position="36"/>
        <end position="56"/>
    </location>
</feature>
<dbReference type="OrthoDB" id="308265at2"/>
<keyword evidence="3" id="KW-1185">Reference proteome</keyword>
<feature type="transmembrane region" description="Helical" evidence="1">
    <location>
        <begin position="7"/>
        <end position="24"/>
    </location>
</feature>
<evidence type="ECO:0000256" key="1">
    <source>
        <dbReference type="SAM" id="Phobius"/>
    </source>
</evidence>
<accession>A0A1H8X871</accession>
<dbReference type="PIRSF" id="PIRSF003203">
    <property type="entry name" value="AzlD"/>
    <property type="match status" value="1"/>
</dbReference>
<sequence length="113" mass="12716">MSLNNVYVAIAVIAAITLFTRAFPFLFFDRSQPPELLLFVGKYIPPVIMTILVLYCLKDIQWGSVPHGLNEVLAVLAVVLLHAWKRNPLLSIFGSTVLYMLLVQTRILTALFI</sequence>
<dbReference type="InterPro" id="IPR008407">
    <property type="entry name" value="Brnchd-chn_aa_trnsp_AzlD"/>
</dbReference>
<dbReference type="Proteomes" id="UP000198847">
    <property type="component" value="Unassembled WGS sequence"/>
</dbReference>
<gene>
    <name evidence="2" type="ORF">SAMN04490178_12116</name>
</gene>
<dbReference type="Pfam" id="PF05437">
    <property type="entry name" value="AzlD"/>
    <property type="match status" value="1"/>
</dbReference>
<proteinExistence type="predicted"/>
<keyword evidence="1" id="KW-0812">Transmembrane</keyword>
<feature type="transmembrane region" description="Helical" evidence="1">
    <location>
        <begin position="90"/>
        <end position="112"/>
    </location>
</feature>
<feature type="transmembrane region" description="Helical" evidence="1">
    <location>
        <begin position="68"/>
        <end position="84"/>
    </location>
</feature>
<evidence type="ECO:0000313" key="2">
    <source>
        <dbReference type="EMBL" id="SEP36130.1"/>
    </source>
</evidence>
<reference evidence="2 3" key="1">
    <citation type="submission" date="2016-10" db="EMBL/GenBank/DDBJ databases">
        <authorList>
            <person name="de Groot N.N."/>
        </authorList>
    </citation>
    <scope>NUCLEOTIDE SEQUENCE [LARGE SCALE GENOMIC DNA]</scope>
    <source>
        <strain evidence="2 3">DSM 13305</strain>
    </source>
</reference>
<dbReference type="AlphaFoldDB" id="A0A1H8X871"/>
<dbReference type="STRING" id="112903.SAMN04490178_12116"/>